<dbReference type="OrthoDB" id="793305at2"/>
<accession>A0A5B8W7P4</accession>
<reference evidence="2 3" key="1">
    <citation type="journal article" date="2013" name="J. Microbiol.">
        <title>Mucilaginibacter ginsenosidivorax sp. nov., with ginsenoside converting activity isolated from sediment.</title>
        <authorList>
            <person name="Kim J.K."/>
            <person name="Choi T.E."/>
            <person name="Liu Q.M."/>
            <person name="Park H.Y."/>
            <person name="Yi T.H."/>
            <person name="Yoon M.H."/>
            <person name="Kim S.C."/>
            <person name="Im W.T."/>
        </authorList>
    </citation>
    <scope>NUCLEOTIDE SEQUENCE [LARGE SCALE GENOMIC DNA]</scope>
    <source>
        <strain evidence="2 3">KHI28</strain>
    </source>
</reference>
<dbReference type="RefSeq" id="WP_147060174.1">
    <property type="nucleotide sequence ID" value="NZ_CP042437.1"/>
</dbReference>
<dbReference type="AlphaFoldDB" id="A0A5B8W7P4"/>
<dbReference type="EMBL" id="CP042437">
    <property type="protein sequence ID" value="QEC80020.1"/>
    <property type="molecule type" value="Genomic_DNA"/>
</dbReference>
<dbReference type="KEGG" id="mgk:FSB76_30215"/>
<evidence type="ECO:0000313" key="2">
    <source>
        <dbReference type="EMBL" id="QEC80020.1"/>
    </source>
</evidence>
<gene>
    <name evidence="2" type="ORF">FSB76_30215</name>
</gene>
<protein>
    <submittedName>
        <fullName evidence="2">Uncharacterized protein</fullName>
    </submittedName>
</protein>
<evidence type="ECO:0000313" key="3">
    <source>
        <dbReference type="Proteomes" id="UP000321362"/>
    </source>
</evidence>
<keyword evidence="3" id="KW-1185">Reference proteome</keyword>
<proteinExistence type="predicted"/>
<sequence>MKKIYLSAILAAGIAISANAQKLEKPEIDKIKGDTTWKTSDERIYTQLGFATGRLLYVYAEKIGTSYVLCFRIDNMNGPRVWSVGPANITNIKFTDNSVLDLKPDAGGDAHVTYGSQADRVINLVYYKLEKDDIETLKTKSVSIIRIATDGAANFDYEIKPKNADLIKKDLELILTK</sequence>
<keyword evidence="1" id="KW-0732">Signal</keyword>
<feature type="chain" id="PRO_5023059392" evidence="1">
    <location>
        <begin position="21"/>
        <end position="177"/>
    </location>
</feature>
<name>A0A5B8W7P4_9SPHI</name>
<feature type="signal peptide" evidence="1">
    <location>
        <begin position="1"/>
        <end position="20"/>
    </location>
</feature>
<evidence type="ECO:0000256" key="1">
    <source>
        <dbReference type="SAM" id="SignalP"/>
    </source>
</evidence>
<organism evidence="2 3">
    <name type="scientific">Mucilaginibacter ginsenosidivorax</name>
    <dbReference type="NCBI Taxonomy" id="862126"/>
    <lineage>
        <taxon>Bacteria</taxon>
        <taxon>Pseudomonadati</taxon>
        <taxon>Bacteroidota</taxon>
        <taxon>Sphingobacteriia</taxon>
        <taxon>Sphingobacteriales</taxon>
        <taxon>Sphingobacteriaceae</taxon>
        <taxon>Mucilaginibacter</taxon>
    </lineage>
</organism>
<dbReference type="Proteomes" id="UP000321362">
    <property type="component" value="Chromosome"/>
</dbReference>